<protein>
    <recommendedName>
        <fullName evidence="3 5">Regulatory protein RecX</fullName>
    </recommendedName>
</protein>
<evidence type="ECO:0000256" key="2">
    <source>
        <dbReference type="ARBA" id="ARBA00009695"/>
    </source>
</evidence>
<reference evidence="9 10" key="1">
    <citation type="submission" date="2022-10" db="EMBL/GenBank/DDBJ databases">
        <title>High-quality genome sequences of two octocoral-associated bacteria, Endozoicomonas euniceicola EF212 and Endozoicomonas gorgoniicola PS125.</title>
        <authorList>
            <person name="Chiou Y.-J."/>
            <person name="Chen Y.-H."/>
        </authorList>
    </citation>
    <scope>NUCLEOTIDE SEQUENCE [LARGE SCALE GENOMIC DNA]</scope>
    <source>
        <strain evidence="9 10">PS125</strain>
    </source>
</reference>
<dbReference type="EMBL" id="JAPFCC010000001">
    <property type="protein sequence ID" value="MCW7553350.1"/>
    <property type="molecule type" value="Genomic_DNA"/>
</dbReference>
<keyword evidence="10" id="KW-1185">Reference proteome</keyword>
<evidence type="ECO:0000313" key="9">
    <source>
        <dbReference type="EMBL" id="MCW7553350.1"/>
    </source>
</evidence>
<dbReference type="PANTHER" id="PTHR33602:SF1">
    <property type="entry name" value="REGULATORY PROTEIN RECX FAMILY PROTEIN"/>
    <property type="match status" value="1"/>
</dbReference>
<comment type="subcellular location">
    <subcellularLocation>
        <location evidence="1 5">Cytoplasm</location>
    </subcellularLocation>
</comment>
<comment type="caution">
    <text evidence="9">The sequence shown here is derived from an EMBL/GenBank/DDBJ whole genome shotgun (WGS) entry which is preliminary data.</text>
</comment>
<evidence type="ECO:0000256" key="4">
    <source>
        <dbReference type="ARBA" id="ARBA00022490"/>
    </source>
</evidence>
<name>A0ABT3MVF3_9GAMM</name>
<dbReference type="RefSeq" id="WP_262568184.1">
    <property type="nucleotide sequence ID" value="NZ_JAPFCC010000001.1"/>
</dbReference>
<dbReference type="InterPro" id="IPR003783">
    <property type="entry name" value="Regulatory_RecX"/>
</dbReference>
<evidence type="ECO:0000256" key="1">
    <source>
        <dbReference type="ARBA" id="ARBA00004496"/>
    </source>
</evidence>
<dbReference type="Gene3D" id="1.10.10.10">
    <property type="entry name" value="Winged helix-like DNA-binding domain superfamily/Winged helix DNA-binding domain"/>
    <property type="match status" value="3"/>
</dbReference>
<evidence type="ECO:0000313" key="10">
    <source>
        <dbReference type="Proteomes" id="UP001209854"/>
    </source>
</evidence>
<feature type="domain" description="RecX second three-helical" evidence="6">
    <location>
        <begin position="64"/>
        <end position="101"/>
    </location>
</feature>
<dbReference type="PANTHER" id="PTHR33602">
    <property type="entry name" value="REGULATORY PROTEIN RECX FAMILY PROTEIN"/>
    <property type="match status" value="1"/>
</dbReference>
<sequence length="156" mass="18216">MQELSEQTLVEQGQAEQDVRRAAMDLLARREHSYFELSYKLQKRFAPELIEKALQRLVNEGLQSDERFTEAYVYSRSNKGYGPARIRNELIQKGVSQSLLANYLFDDDDKWFSEASRLKDKKMGEQKKLSPKDRMKVYRFLAQRGFLSSHINACLG</sequence>
<evidence type="ECO:0000259" key="6">
    <source>
        <dbReference type="Pfam" id="PF02631"/>
    </source>
</evidence>
<dbReference type="InterPro" id="IPR036388">
    <property type="entry name" value="WH-like_DNA-bd_sf"/>
</dbReference>
<feature type="domain" description="RecX third three-helical" evidence="7">
    <location>
        <begin position="114"/>
        <end position="155"/>
    </location>
</feature>
<feature type="domain" description="RecX first three-helical" evidence="8">
    <location>
        <begin position="20"/>
        <end position="57"/>
    </location>
</feature>
<dbReference type="Pfam" id="PF21982">
    <property type="entry name" value="RecX_HTH1"/>
    <property type="match status" value="1"/>
</dbReference>
<comment type="similarity">
    <text evidence="2 5">Belongs to the RecX family.</text>
</comment>
<comment type="function">
    <text evidence="5">Modulates RecA activity.</text>
</comment>
<dbReference type="Pfam" id="PF02631">
    <property type="entry name" value="RecX_HTH2"/>
    <property type="match status" value="1"/>
</dbReference>
<proteinExistence type="inferred from homology"/>
<dbReference type="InterPro" id="IPR053924">
    <property type="entry name" value="RecX_HTH_2nd"/>
</dbReference>
<accession>A0ABT3MVF3</accession>
<evidence type="ECO:0000256" key="5">
    <source>
        <dbReference type="HAMAP-Rule" id="MF_01114"/>
    </source>
</evidence>
<keyword evidence="4 5" id="KW-0963">Cytoplasm</keyword>
<dbReference type="Proteomes" id="UP001209854">
    <property type="component" value="Unassembled WGS sequence"/>
</dbReference>
<gene>
    <name evidence="5" type="primary">recX</name>
    <name evidence="9" type="ORF">NX722_12050</name>
</gene>
<evidence type="ECO:0000256" key="3">
    <source>
        <dbReference type="ARBA" id="ARBA00018111"/>
    </source>
</evidence>
<dbReference type="InterPro" id="IPR053926">
    <property type="entry name" value="RecX_HTH_1st"/>
</dbReference>
<dbReference type="Pfam" id="PF21981">
    <property type="entry name" value="RecX_HTH3"/>
    <property type="match status" value="1"/>
</dbReference>
<dbReference type="HAMAP" id="MF_01114">
    <property type="entry name" value="RecX"/>
    <property type="match status" value="1"/>
</dbReference>
<evidence type="ECO:0000259" key="8">
    <source>
        <dbReference type="Pfam" id="PF21982"/>
    </source>
</evidence>
<organism evidence="9 10">
    <name type="scientific">Endozoicomonas gorgoniicola</name>
    <dbReference type="NCBI Taxonomy" id="1234144"/>
    <lineage>
        <taxon>Bacteria</taxon>
        <taxon>Pseudomonadati</taxon>
        <taxon>Pseudomonadota</taxon>
        <taxon>Gammaproteobacteria</taxon>
        <taxon>Oceanospirillales</taxon>
        <taxon>Endozoicomonadaceae</taxon>
        <taxon>Endozoicomonas</taxon>
    </lineage>
</organism>
<dbReference type="InterPro" id="IPR053925">
    <property type="entry name" value="RecX_HTH_3rd"/>
</dbReference>
<evidence type="ECO:0000259" key="7">
    <source>
        <dbReference type="Pfam" id="PF21981"/>
    </source>
</evidence>